<dbReference type="EMBL" id="BAABJV010000004">
    <property type="protein sequence ID" value="GAA4773646.1"/>
    <property type="molecule type" value="Genomic_DNA"/>
</dbReference>
<sequence>MISEPELVGDEPFERPGDRPGAVGPGRPPDEDPGDTVTGGAGAPGGVRRRPAWSWAFGGALAASALWAVGLTAYQSLALGPGAYGAVEDLCERTGLAGIREAVGSFEDRGQSESFSHVARDEASCIRSLRPAGYEVPVDAEGNELGSMPTLYVSYILHKGLDPEPEFEATVRARHEMWEPGTEVRELDGPGERAFVVRGESDITLDVLDGQAEVRLVLSGNVDYRTGESSLDVSGLEDVLVEDMRALLGRLKADG</sequence>
<evidence type="ECO:0000313" key="2">
    <source>
        <dbReference type="EMBL" id="GAA4773646.1"/>
    </source>
</evidence>
<reference evidence="3" key="1">
    <citation type="journal article" date="2019" name="Int. J. Syst. Evol. Microbiol.">
        <title>The Global Catalogue of Microorganisms (GCM) 10K type strain sequencing project: providing services to taxonomists for standard genome sequencing and annotation.</title>
        <authorList>
            <consortium name="The Broad Institute Genomics Platform"/>
            <consortium name="The Broad Institute Genome Sequencing Center for Infectious Disease"/>
            <person name="Wu L."/>
            <person name="Ma J."/>
        </authorList>
    </citation>
    <scope>NUCLEOTIDE SEQUENCE [LARGE SCALE GENOMIC DNA]</scope>
    <source>
        <strain evidence="3">JCM 18324</strain>
    </source>
</reference>
<proteinExistence type="predicted"/>
<comment type="caution">
    <text evidence="2">The sequence shown here is derived from an EMBL/GenBank/DDBJ whole genome shotgun (WGS) entry which is preliminary data.</text>
</comment>
<dbReference type="Proteomes" id="UP001501147">
    <property type="component" value="Unassembled WGS sequence"/>
</dbReference>
<evidence type="ECO:0008006" key="4">
    <source>
        <dbReference type="Google" id="ProtNLM"/>
    </source>
</evidence>
<gene>
    <name evidence="2" type="ORF">GCM10023329_21890</name>
</gene>
<organism evidence="2 3">
    <name type="scientific">Streptomyces sanyensis</name>
    <dbReference type="NCBI Taxonomy" id="568869"/>
    <lineage>
        <taxon>Bacteria</taxon>
        <taxon>Bacillati</taxon>
        <taxon>Actinomycetota</taxon>
        <taxon>Actinomycetes</taxon>
        <taxon>Kitasatosporales</taxon>
        <taxon>Streptomycetaceae</taxon>
        <taxon>Streptomyces</taxon>
    </lineage>
</organism>
<evidence type="ECO:0000256" key="1">
    <source>
        <dbReference type="SAM" id="MobiDB-lite"/>
    </source>
</evidence>
<dbReference type="RefSeq" id="WP_345612613.1">
    <property type="nucleotide sequence ID" value="NZ_BAABJV010000004.1"/>
</dbReference>
<feature type="region of interest" description="Disordered" evidence="1">
    <location>
        <begin position="1"/>
        <end position="46"/>
    </location>
</feature>
<keyword evidence="3" id="KW-1185">Reference proteome</keyword>
<accession>A0ABP9A540</accession>
<name>A0ABP9A540_9ACTN</name>
<evidence type="ECO:0000313" key="3">
    <source>
        <dbReference type="Proteomes" id="UP001501147"/>
    </source>
</evidence>
<protein>
    <recommendedName>
        <fullName evidence="4">Integral membrane protein</fullName>
    </recommendedName>
</protein>